<dbReference type="Gene3D" id="3.40.50.300">
    <property type="entry name" value="P-loop containing nucleotide triphosphate hydrolases"/>
    <property type="match status" value="1"/>
</dbReference>
<dbReference type="Proteomes" id="UP000241660">
    <property type="component" value="Chromosome"/>
</dbReference>
<accession>Q8RFT9</accession>
<dbReference type="PATRIC" id="fig|190304.8.peg.1163"/>
<dbReference type="eggNOG" id="COG1132">
    <property type="taxonomic scope" value="Bacteria"/>
</dbReference>
<dbReference type="PANTHER" id="PTHR24221">
    <property type="entry name" value="ATP-BINDING CASSETTE SUB-FAMILY B"/>
    <property type="match status" value="1"/>
</dbReference>
<feature type="transmembrane region" description="Helical" evidence="7">
    <location>
        <begin position="133"/>
        <end position="156"/>
    </location>
</feature>
<evidence type="ECO:0000256" key="3">
    <source>
        <dbReference type="ARBA" id="ARBA00022741"/>
    </source>
</evidence>
<dbReference type="PROSITE" id="PS00211">
    <property type="entry name" value="ABC_TRANSPORTER_1"/>
    <property type="match status" value="1"/>
</dbReference>
<sequence length="583" mass="65972">MKILKFKNKSLNIFLGYSYRYKWQMIAVIILSIIASLMSAAPAWLSKKFVDDVLIGQNKKMFMWIIGGIFAATVIKVISSYYSQIASNFVTETIKRKIKIDIFSHLEKLPISYFKKNKLGDTLSKLTNDTTSLGRIGFIVFDMFKEFLTVLVLTARMFQVDYILALVSLVLLPLVIRVVRKYTKKIRKYGRERQDTTGKVTAFTQETLSGIFVIKAFNNTDFAIDKYKDLTKEEFEQAYKTTKVKAKVSPINEVITTFMVLLVVLYGGYQILVAKRITSGDLISFVTALGLMHQPLKRLISKNNDLQDSLPSADRVVEIFDEKIETDVFGEAVEFNEKIQDIKFENVNYKYDDSNEYVLKNINLDVKAGEIVAFVGKSGSGKTTLVNLLARFFNTDDGKITVNGVNIKNIHLDTYRDKFAIVPQETFLFGGTIKENISFGKEVTEEEIISAAKMANAYNFIQEDLPNKFETEVGERGALLSGGQKQRIAIARALIKNPEIMILDEATSALDSESEKLVQEALDSLMEGRTTFVIAHRLSTIVRADKIVVMENGEIKEMGTHSELIAMNGIYKNLYDIQFNENV</sequence>
<reference evidence="11" key="3">
    <citation type="submission" date="2018-03" db="EMBL/GenBank/DDBJ databases">
        <title>Complete Fusobacterium genomes using hybrid Minion sequencing.</title>
        <authorList>
            <person name="Slade D.J."/>
            <person name="Lahmers K."/>
        </authorList>
    </citation>
    <scope>NUCLEOTIDE SEQUENCE</scope>
    <source>
        <strain evidence="11">ATCC 25586</strain>
    </source>
</reference>
<evidence type="ECO:0000256" key="2">
    <source>
        <dbReference type="ARBA" id="ARBA00022692"/>
    </source>
</evidence>
<feature type="transmembrane region" description="Helical" evidence="7">
    <location>
        <begin position="162"/>
        <end position="179"/>
    </location>
</feature>
<dbReference type="InterPro" id="IPR039421">
    <property type="entry name" value="Type_1_exporter"/>
</dbReference>
<evidence type="ECO:0000256" key="5">
    <source>
        <dbReference type="ARBA" id="ARBA00022989"/>
    </source>
</evidence>
<dbReference type="RefSeq" id="WP_011016512.1">
    <property type="nucleotide sequence ID" value="NZ_CP028101.1"/>
</dbReference>
<dbReference type="SUPFAM" id="SSF52540">
    <property type="entry name" value="P-loop containing nucleoside triphosphate hydrolases"/>
    <property type="match status" value="1"/>
</dbReference>
<dbReference type="KEGG" id="fnu:FN0598"/>
<dbReference type="InterPro" id="IPR036640">
    <property type="entry name" value="ABC1_TM_sf"/>
</dbReference>
<evidence type="ECO:0000256" key="1">
    <source>
        <dbReference type="ARBA" id="ARBA00004651"/>
    </source>
</evidence>
<dbReference type="PANTHER" id="PTHR24221:SF654">
    <property type="entry name" value="ATP-BINDING CASSETTE SUB-FAMILY B MEMBER 6"/>
    <property type="match status" value="1"/>
</dbReference>
<keyword evidence="6 7" id="KW-0472">Membrane</keyword>
<feature type="transmembrane region" description="Helical" evidence="7">
    <location>
        <begin position="250"/>
        <end position="269"/>
    </location>
</feature>
<dbReference type="Gene3D" id="1.20.1560.10">
    <property type="entry name" value="ABC transporter type 1, transmembrane domain"/>
    <property type="match status" value="1"/>
</dbReference>
<dbReference type="Pfam" id="PF00664">
    <property type="entry name" value="ABC_membrane"/>
    <property type="match status" value="1"/>
</dbReference>
<dbReference type="GO" id="GO:0140359">
    <property type="term" value="F:ABC-type transporter activity"/>
    <property type="evidence" value="ECO:0007669"/>
    <property type="project" value="InterPro"/>
</dbReference>
<protein>
    <submittedName>
        <fullName evidence="11">ABC transporter ATP-binding protein</fullName>
    </submittedName>
    <submittedName>
        <fullName evidence="10">Phospholipid-lipopolysaccharide ABC transporter</fullName>
    </submittedName>
</protein>
<organism evidence="10">
    <name type="scientific">Fusobacterium nucleatum subsp. nucleatum (strain ATCC 25586 / DSM 15643 / BCRC 10681 / CIP 101130 / JCM 8532 / KCTC 2640 / LMG 13131 / VPI 4355)</name>
    <dbReference type="NCBI Taxonomy" id="190304"/>
    <lineage>
        <taxon>Bacteria</taxon>
        <taxon>Fusobacteriati</taxon>
        <taxon>Fusobacteriota</taxon>
        <taxon>Fusobacteriia</taxon>
        <taxon>Fusobacteriales</taxon>
        <taxon>Fusobacteriaceae</taxon>
        <taxon>Fusobacterium</taxon>
    </lineage>
</organism>
<evidence type="ECO:0000259" key="8">
    <source>
        <dbReference type="PROSITE" id="PS50893"/>
    </source>
</evidence>
<dbReference type="InterPro" id="IPR003593">
    <property type="entry name" value="AAA+_ATPase"/>
</dbReference>
<dbReference type="InterPro" id="IPR017871">
    <property type="entry name" value="ABC_transporter-like_CS"/>
</dbReference>
<evidence type="ECO:0000313" key="11">
    <source>
        <dbReference type="EMBL" id="AVQ15019.1"/>
    </source>
</evidence>
<evidence type="ECO:0000256" key="6">
    <source>
        <dbReference type="ARBA" id="ARBA00023136"/>
    </source>
</evidence>
<dbReference type="GeneID" id="79783597"/>
<proteinExistence type="predicted"/>
<evidence type="ECO:0000313" key="10">
    <source>
        <dbReference type="EMBL" id="AAL94794.1"/>
    </source>
</evidence>
<dbReference type="AlphaFoldDB" id="Q8RFT9"/>
<dbReference type="InterPro" id="IPR003439">
    <property type="entry name" value="ABC_transporter-like_ATP-bd"/>
</dbReference>
<dbReference type="SUPFAM" id="SSF90123">
    <property type="entry name" value="ABC transporter transmembrane region"/>
    <property type="match status" value="1"/>
</dbReference>
<feature type="domain" description="ABC transporter" evidence="8">
    <location>
        <begin position="342"/>
        <end position="577"/>
    </location>
</feature>
<dbReference type="EnsemblBacteria" id="AAL94794">
    <property type="protein sequence ID" value="AAL94794"/>
    <property type="gene ID" value="FN0598"/>
</dbReference>
<dbReference type="STRING" id="190304.FN0598"/>
<dbReference type="CDD" id="cd18552">
    <property type="entry name" value="ABC_6TM_MsbA_like"/>
    <property type="match status" value="1"/>
</dbReference>
<comment type="subcellular location">
    <subcellularLocation>
        <location evidence="1">Cell membrane</location>
        <topology evidence="1">Multi-pass membrane protein</topology>
    </subcellularLocation>
</comment>
<gene>
    <name evidence="10" type="ordered locus">FN0598</name>
    <name evidence="11" type="ORF">C7Y58_06045</name>
</gene>
<dbReference type="InterPro" id="IPR011527">
    <property type="entry name" value="ABC1_TM_dom"/>
</dbReference>
<dbReference type="GO" id="GO:0055085">
    <property type="term" value="P:transmembrane transport"/>
    <property type="evidence" value="ECO:0000318"/>
    <property type="project" value="GO_Central"/>
</dbReference>
<feature type="transmembrane region" description="Helical" evidence="7">
    <location>
        <begin position="21"/>
        <end position="41"/>
    </location>
</feature>
<keyword evidence="2 7" id="KW-0812">Transmembrane</keyword>
<dbReference type="GO" id="GO:0005524">
    <property type="term" value="F:ATP binding"/>
    <property type="evidence" value="ECO:0007669"/>
    <property type="project" value="UniProtKB-KW"/>
</dbReference>
<dbReference type="InParanoid" id="Q8RFT9"/>
<dbReference type="FunFam" id="3.40.50.300:FF:001443">
    <property type="entry name" value="ABC transporter, ATP-binding protein"/>
    <property type="match status" value="1"/>
</dbReference>
<dbReference type="InterPro" id="IPR027417">
    <property type="entry name" value="P-loop_NTPase"/>
</dbReference>
<dbReference type="PROSITE" id="PS50929">
    <property type="entry name" value="ABC_TM1F"/>
    <property type="match status" value="1"/>
</dbReference>
<reference evidence="10" key="1">
    <citation type="journal article" date="2002" name="J. Bacteriol.">
        <title>Genome sequence and analysis of the oral bacterium Fusobacterium nucleatum strain ATCC 25586.</title>
        <authorList>
            <person name="Kapatral V."/>
            <person name="Anderson I."/>
            <person name="Ivanova N."/>
            <person name="Reznik G."/>
            <person name="Los T."/>
            <person name="Lykidis A."/>
            <person name="Bhattacharyya A."/>
            <person name="Bartman A."/>
            <person name="Gardner W."/>
            <person name="Grechkin G."/>
            <person name="Zhu L."/>
            <person name="Vasieva O."/>
            <person name="Chu L."/>
            <person name="Kogan Y."/>
            <person name="Chaga O."/>
            <person name="Goltsman E."/>
            <person name="Bernal A."/>
            <person name="Larsen N."/>
            <person name="D'Souza M."/>
            <person name="Walunas T."/>
            <person name="Pusch G."/>
            <person name="Haselkorn R."/>
            <person name="Fonstein M."/>
            <person name="Kyrpides N."/>
            <person name="Overbeek R."/>
        </authorList>
    </citation>
    <scope>NUCLEOTIDE SEQUENCE [LARGE SCALE GENOMIC DNA]</scope>
    <source>
        <strain evidence="10">ATCC 25586</strain>
    </source>
</reference>
<evidence type="ECO:0000256" key="4">
    <source>
        <dbReference type="ARBA" id="ARBA00022840"/>
    </source>
</evidence>
<dbReference type="FunFam" id="1.20.1560.10:FF:000243">
    <property type="entry name" value="ABC transporter (MsbA subfamily)"/>
    <property type="match status" value="1"/>
</dbReference>
<keyword evidence="4 11" id="KW-0067">ATP-binding</keyword>
<dbReference type="GO" id="GO:0005886">
    <property type="term" value="C:plasma membrane"/>
    <property type="evidence" value="ECO:0007669"/>
    <property type="project" value="UniProtKB-SubCell"/>
</dbReference>
<dbReference type="Pfam" id="PF00005">
    <property type="entry name" value="ABC_tran"/>
    <property type="match status" value="1"/>
</dbReference>
<dbReference type="GO" id="GO:0034040">
    <property type="term" value="F:ATPase-coupled lipid transmembrane transporter activity"/>
    <property type="evidence" value="ECO:0000318"/>
    <property type="project" value="GO_Central"/>
</dbReference>
<dbReference type="PROSITE" id="PS50893">
    <property type="entry name" value="ABC_TRANSPORTER_2"/>
    <property type="match status" value="1"/>
</dbReference>
<dbReference type="EMBL" id="AE009951">
    <property type="protein sequence ID" value="AAL94794.1"/>
    <property type="molecule type" value="Genomic_DNA"/>
</dbReference>
<reference evidence="12" key="2">
    <citation type="journal article" date="2018" name="MSphere">
        <title>Fusobacterium Genomics Using MinION and Illumina Sequencing Enables Genome Completion and Correction.</title>
        <authorList>
            <person name="Todd S.M."/>
            <person name="Settlage R.E."/>
            <person name="Lahmers K.K."/>
            <person name="Slade D.J."/>
        </authorList>
    </citation>
    <scope>NUCLEOTIDE SEQUENCE [LARGE SCALE GENOMIC DNA]</scope>
    <source>
        <strain evidence="12">ATCC 25586</strain>
    </source>
</reference>
<keyword evidence="3" id="KW-0547">Nucleotide-binding</keyword>
<evidence type="ECO:0000259" key="9">
    <source>
        <dbReference type="PROSITE" id="PS50929"/>
    </source>
</evidence>
<name>Q8RFT9_FUSNN</name>
<feature type="domain" description="ABC transmembrane type-1" evidence="9">
    <location>
        <begin position="26"/>
        <end position="308"/>
    </location>
</feature>
<evidence type="ECO:0000313" key="12">
    <source>
        <dbReference type="Proteomes" id="UP000241660"/>
    </source>
</evidence>
<dbReference type="SMART" id="SM00382">
    <property type="entry name" value="AAA"/>
    <property type="match status" value="1"/>
</dbReference>
<dbReference type="EMBL" id="CP028101">
    <property type="protein sequence ID" value="AVQ15019.1"/>
    <property type="molecule type" value="Genomic_DNA"/>
</dbReference>
<keyword evidence="5 7" id="KW-1133">Transmembrane helix</keyword>
<dbReference type="HOGENOM" id="CLU_000604_84_3_0"/>
<evidence type="ECO:0000256" key="7">
    <source>
        <dbReference type="SAM" id="Phobius"/>
    </source>
</evidence>
<keyword evidence="12" id="KW-1185">Reference proteome</keyword>
<dbReference type="BioCyc" id="FNUC190304:G1FZS-1185-MONOMER"/>
<dbReference type="GO" id="GO:0016887">
    <property type="term" value="F:ATP hydrolysis activity"/>
    <property type="evidence" value="ECO:0007669"/>
    <property type="project" value="InterPro"/>
</dbReference>
<feature type="transmembrane region" description="Helical" evidence="7">
    <location>
        <begin position="61"/>
        <end position="79"/>
    </location>
</feature>
<dbReference type="PaxDb" id="190304-FN0598"/>